<gene>
    <name evidence="1" type="ORF">M125_4130</name>
</gene>
<organism evidence="1 2">
    <name type="scientific">Bacteroides fragilis str. 3998T(B)3</name>
    <dbReference type="NCBI Taxonomy" id="1339316"/>
    <lineage>
        <taxon>Bacteria</taxon>
        <taxon>Pseudomonadati</taxon>
        <taxon>Bacteroidota</taxon>
        <taxon>Bacteroidia</taxon>
        <taxon>Bacteroidales</taxon>
        <taxon>Bacteroidaceae</taxon>
        <taxon>Bacteroides</taxon>
    </lineage>
</organism>
<reference evidence="1 2" key="1">
    <citation type="submission" date="2014-02" db="EMBL/GenBank/DDBJ databases">
        <authorList>
            <person name="Sears C."/>
            <person name="Carroll K."/>
            <person name="Sack B.R."/>
            <person name="Qadri F."/>
            <person name="Myers L.L."/>
            <person name="Chung G.-T."/>
            <person name="Escheverria P."/>
            <person name="Fraser C.M."/>
            <person name="Sadzewicz L."/>
            <person name="Shefchek K.A."/>
            <person name="Tallon L."/>
            <person name="Das S.P."/>
            <person name="Daugherty S."/>
            <person name="Mongodin E.F."/>
        </authorList>
    </citation>
    <scope>NUCLEOTIDE SEQUENCE [LARGE SCALE GENOMIC DNA]</scope>
    <source>
        <strain evidence="2">3998T(B)3</strain>
    </source>
</reference>
<accession>A0A015U357</accession>
<name>A0A015U357_BACFG</name>
<dbReference type="AlphaFoldDB" id="A0A015U357"/>
<protein>
    <submittedName>
        <fullName evidence="1">Uncharacterized protein</fullName>
    </submittedName>
</protein>
<evidence type="ECO:0000313" key="2">
    <source>
        <dbReference type="Proteomes" id="UP000020773"/>
    </source>
</evidence>
<sequence length="44" mass="5429">MLYGRQNVLFSIILLNYQKGVKYLFPLTLPIFFRMNRREKKHIK</sequence>
<dbReference type="Proteomes" id="UP000020773">
    <property type="component" value="Unassembled WGS sequence"/>
</dbReference>
<evidence type="ECO:0000313" key="1">
    <source>
        <dbReference type="EMBL" id="EXY89202.1"/>
    </source>
</evidence>
<dbReference type="EMBL" id="JGDB01000256">
    <property type="protein sequence ID" value="EXY89202.1"/>
    <property type="molecule type" value="Genomic_DNA"/>
</dbReference>
<proteinExistence type="predicted"/>
<comment type="caution">
    <text evidence="1">The sequence shown here is derived from an EMBL/GenBank/DDBJ whole genome shotgun (WGS) entry which is preliminary data.</text>
</comment>